<dbReference type="PATRIC" id="fig|1637975.4.peg.1036"/>
<evidence type="ECO:0000259" key="1">
    <source>
        <dbReference type="Pfam" id="PF00561"/>
    </source>
</evidence>
<protein>
    <recommendedName>
        <fullName evidence="1">AB hydrolase-1 domain-containing protein</fullName>
    </recommendedName>
</protein>
<dbReference type="Pfam" id="PF00561">
    <property type="entry name" value="Abhydrolase_1"/>
    <property type="match status" value="1"/>
</dbReference>
<dbReference type="InterPro" id="IPR000073">
    <property type="entry name" value="AB_hydrolase_1"/>
</dbReference>
<dbReference type="InterPro" id="IPR050266">
    <property type="entry name" value="AB_hydrolase_sf"/>
</dbReference>
<reference evidence="2 3" key="1">
    <citation type="submission" date="2015-09" db="EMBL/GenBank/DDBJ databases">
        <title>Genome sequencing project for genomic taxonomy and phylogenomics of Bacillus-like bacteria.</title>
        <authorList>
            <person name="Liu B."/>
            <person name="Wang J."/>
            <person name="Zhu Y."/>
            <person name="Liu G."/>
            <person name="Chen Q."/>
            <person name="Chen Z."/>
            <person name="Lan J."/>
            <person name="Che J."/>
            <person name="Ge C."/>
            <person name="Shi H."/>
            <person name="Pan Z."/>
            <person name="Liu X."/>
        </authorList>
    </citation>
    <scope>NUCLEOTIDE SEQUENCE [LARGE SCALE GENOMIC DNA]</scope>
    <source>
        <strain evidence="2 3">FJAT-18043</strain>
    </source>
</reference>
<dbReference type="PANTHER" id="PTHR43798">
    <property type="entry name" value="MONOACYLGLYCEROL LIPASE"/>
    <property type="match status" value="1"/>
</dbReference>
<keyword evidence="3" id="KW-1185">Reference proteome</keyword>
<dbReference type="Gene3D" id="3.40.50.1820">
    <property type="entry name" value="alpha/beta hydrolase"/>
    <property type="match status" value="1"/>
</dbReference>
<proteinExistence type="predicted"/>
<comment type="caution">
    <text evidence="2">The sequence shown here is derived from an EMBL/GenBank/DDBJ whole genome shotgun (WGS) entry which is preliminary data.</text>
</comment>
<dbReference type="AlphaFoldDB" id="A0A0Q3QK70"/>
<dbReference type="Proteomes" id="UP000050996">
    <property type="component" value="Unassembled WGS sequence"/>
</dbReference>
<gene>
    <name evidence="2" type="ORF">AN957_06660</name>
</gene>
<evidence type="ECO:0000313" key="3">
    <source>
        <dbReference type="Proteomes" id="UP000050996"/>
    </source>
</evidence>
<accession>A0A0Q3QK70</accession>
<name>A0A0Q3QK70_9BACI</name>
<dbReference type="STRING" id="1637975.AN957_06660"/>
<sequence length="252" mass="28817">MTIQNKKIIDICDNRRLFNNNSRNSTPSVIFIAGLGDSYETWKKVQDRISQKTSTLSYNRAGIGRSQVASVPTTCYDLVEELNELLLALEVEKPYILVGHSFGGLVARLYASLYPLNICGMVLVDAAPEYKELAYEKVLPENLIAGNREYYENPMLNSEKIDKIQSYKQIVDHSKQNNLPLSIITRGLPDNDEEGWPSQEILEIEQRLQAEFQWLSTSSKYRIASRSGHYIHHDEPEIVIEEIMLMLMEMGK</sequence>
<evidence type="ECO:0000313" key="2">
    <source>
        <dbReference type="EMBL" id="KQL18297.1"/>
    </source>
</evidence>
<organism evidence="2 3">
    <name type="scientific">Cytobacillus solani</name>
    <dbReference type="NCBI Taxonomy" id="1637975"/>
    <lineage>
        <taxon>Bacteria</taxon>
        <taxon>Bacillati</taxon>
        <taxon>Bacillota</taxon>
        <taxon>Bacilli</taxon>
        <taxon>Bacillales</taxon>
        <taxon>Bacillaceae</taxon>
        <taxon>Cytobacillus</taxon>
    </lineage>
</organism>
<dbReference type="EMBL" id="LJIX01000006">
    <property type="protein sequence ID" value="KQL18297.1"/>
    <property type="molecule type" value="Genomic_DNA"/>
</dbReference>
<dbReference type="InterPro" id="IPR029058">
    <property type="entry name" value="AB_hydrolase_fold"/>
</dbReference>
<feature type="domain" description="AB hydrolase-1" evidence="1">
    <location>
        <begin position="27"/>
        <end position="131"/>
    </location>
</feature>
<dbReference type="GO" id="GO:0016020">
    <property type="term" value="C:membrane"/>
    <property type="evidence" value="ECO:0007669"/>
    <property type="project" value="TreeGrafter"/>
</dbReference>
<dbReference type="RefSeq" id="WP_053474766.1">
    <property type="nucleotide sequence ID" value="NZ_CP041305.1"/>
</dbReference>
<dbReference type="PANTHER" id="PTHR43798:SF33">
    <property type="entry name" value="HYDROLASE, PUTATIVE (AFU_ORTHOLOGUE AFUA_2G14860)-RELATED"/>
    <property type="match status" value="1"/>
</dbReference>
<dbReference type="SUPFAM" id="SSF53474">
    <property type="entry name" value="alpha/beta-Hydrolases"/>
    <property type="match status" value="1"/>
</dbReference>